<keyword evidence="9" id="KW-1185">Reference proteome</keyword>
<dbReference type="FunFam" id="3.40.50.300:FF:000830">
    <property type="entry name" value="Endonuclease MutS2"/>
    <property type="match status" value="1"/>
</dbReference>
<dbReference type="GO" id="GO:0019843">
    <property type="term" value="F:rRNA binding"/>
    <property type="evidence" value="ECO:0007669"/>
    <property type="project" value="UniProtKB-KW"/>
</dbReference>
<proteinExistence type="predicted"/>
<keyword evidence="5" id="KW-0694">RNA-binding</keyword>
<dbReference type="eggNOG" id="COG1193">
    <property type="taxonomic scope" value="Bacteria"/>
</dbReference>
<evidence type="ECO:0000256" key="2">
    <source>
        <dbReference type="ARBA" id="ARBA00022741"/>
    </source>
</evidence>
<dbReference type="GO" id="GO:0006298">
    <property type="term" value="P:mismatch repair"/>
    <property type="evidence" value="ECO:0007669"/>
    <property type="project" value="InterPro"/>
</dbReference>
<dbReference type="EMBL" id="JJMM01000010">
    <property type="protein sequence ID" value="KDR95441.1"/>
    <property type="molecule type" value="Genomic_DNA"/>
</dbReference>
<keyword evidence="8" id="KW-0540">Nuclease</keyword>
<dbReference type="InterPro" id="IPR045076">
    <property type="entry name" value="MutS"/>
</dbReference>
<dbReference type="Proteomes" id="UP000027946">
    <property type="component" value="Unassembled WGS sequence"/>
</dbReference>
<accession>A0A069REH5</accession>
<dbReference type="Pfam" id="PF00488">
    <property type="entry name" value="MutS_V"/>
    <property type="match status" value="1"/>
</dbReference>
<dbReference type="RefSeq" id="WP_052636031.1">
    <property type="nucleotide sequence ID" value="NZ_FSRH01000010.1"/>
</dbReference>
<evidence type="ECO:0000313" key="8">
    <source>
        <dbReference type="EMBL" id="KDR95441.1"/>
    </source>
</evidence>
<evidence type="ECO:0000256" key="3">
    <source>
        <dbReference type="ARBA" id="ARBA00022801"/>
    </source>
</evidence>
<gene>
    <name evidence="8" type="primary">mutS2</name>
    <name evidence="8" type="ORF">CLIT_10c01680</name>
</gene>
<evidence type="ECO:0000259" key="7">
    <source>
        <dbReference type="SMART" id="SM00534"/>
    </source>
</evidence>
<evidence type="ECO:0000256" key="4">
    <source>
        <dbReference type="ARBA" id="ARBA00022840"/>
    </source>
</evidence>
<dbReference type="EC" id="3.1.-.-" evidence="8"/>
<keyword evidence="2" id="KW-0547">Nucleotide-binding</keyword>
<comment type="caution">
    <text evidence="8">The sequence shown here is derived from an EMBL/GenBank/DDBJ whole genome shotgun (WGS) entry which is preliminary data.</text>
</comment>
<dbReference type="GO" id="GO:0005524">
    <property type="term" value="F:ATP binding"/>
    <property type="evidence" value="ECO:0007669"/>
    <property type="project" value="UniProtKB-KW"/>
</dbReference>
<dbReference type="SMART" id="SM00534">
    <property type="entry name" value="MUTSac"/>
    <property type="match status" value="1"/>
</dbReference>
<dbReference type="InterPro" id="IPR000432">
    <property type="entry name" value="DNA_mismatch_repair_MutS_C"/>
</dbReference>
<organism evidence="8 9">
    <name type="scientific">Peptoclostridium litorale DSM 5388</name>
    <dbReference type="NCBI Taxonomy" id="1121324"/>
    <lineage>
        <taxon>Bacteria</taxon>
        <taxon>Bacillati</taxon>
        <taxon>Bacillota</taxon>
        <taxon>Clostridia</taxon>
        <taxon>Peptostreptococcales</taxon>
        <taxon>Peptoclostridiaceae</taxon>
        <taxon>Peptoclostridium</taxon>
    </lineage>
</organism>
<reference evidence="8 9" key="1">
    <citation type="submission" date="2014-03" db="EMBL/GenBank/DDBJ databases">
        <title>Genome sequence of Clostridium litorale W6, DSM 5388.</title>
        <authorList>
            <person name="Poehlein A."/>
            <person name="Jagirdar A."/>
            <person name="Khonsari B."/>
            <person name="Chibani C.M."/>
            <person name="Gutierrez Gutierrez D.A."/>
            <person name="Davydova E."/>
            <person name="Alghaithi H.S."/>
            <person name="Nair K.P."/>
            <person name="Dhamotharan K."/>
            <person name="Chandran L."/>
            <person name="G W."/>
            <person name="Daniel R."/>
        </authorList>
    </citation>
    <scope>NUCLEOTIDE SEQUENCE [LARGE SCALE GENOMIC DNA]</scope>
    <source>
        <strain evidence="8 9">W6</strain>
    </source>
</reference>
<dbReference type="OrthoDB" id="9808166at2"/>
<sequence length="419" mass="47299">MVKKLADEMMPNTNPKIIFDKYDEIREAVTILREGTGISLGGINDITPFIKKIEKGMFLHPDELLNEIDIRDDEVIDLKKARHPMLRNEAVPLDITIGTNCRTLIITGPNTGGKTITLKTVGLMALMTQSGILPPVGKGSSISIFNKILVDIGDLQSIDQSLSTFSGHMKSLVDIVNKSSRRTLVLIDEIGTGTDPKDGAALGIAILEEIYNRGAITLSSTHYSKIKEYSEMHEGFLNASMDFDRKTLKPLYKLLIGVAGEINALWISKELGLSDKIIERVKKINETHEIVTARKITKFSKKKSRVAEIKNANTESDPNRIIYNKGDRIILNETGNHSLVFEHKIDEHTVVVFRDGKYDEVNEKRVTLDKRMEVLYPDGYDLDQLFISFKKRKLDKDIRKGRFKNLKELQERFSDLNEA</sequence>
<dbReference type="AlphaFoldDB" id="A0A069REH5"/>
<evidence type="ECO:0000256" key="5">
    <source>
        <dbReference type="ARBA" id="ARBA00022884"/>
    </source>
</evidence>
<keyword evidence="3 8" id="KW-0378">Hydrolase</keyword>
<evidence type="ECO:0000313" key="9">
    <source>
        <dbReference type="Proteomes" id="UP000027946"/>
    </source>
</evidence>
<keyword evidence="6" id="KW-0238">DNA-binding</keyword>
<keyword evidence="4" id="KW-0067">ATP-binding</keyword>
<feature type="domain" description="DNA mismatch repair proteins mutS family" evidence="7">
    <location>
        <begin position="101"/>
        <end position="286"/>
    </location>
</feature>
<dbReference type="SUPFAM" id="SSF52540">
    <property type="entry name" value="P-loop containing nucleoside triphosphate hydrolases"/>
    <property type="match status" value="1"/>
</dbReference>
<keyword evidence="1" id="KW-0699">rRNA-binding</keyword>
<dbReference type="GO" id="GO:0030983">
    <property type="term" value="F:mismatched DNA binding"/>
    <property type="evidence" value="ECO:0007669"/>
    <property type="project" value="InterPro"/>
</dbReference>
<dbReference type="Gene3D" id="3.40.50.300">
    <property type="entry name" value="P-loop containing nucleotide triphosphate hydrolases"/>
    <property type="match status" value="1"/>
</dbReference>
<dbReference type="PANTHER" id="PTHR48466:SF2">
    <property type="entry name" value="OS10G0509000 PROTEIN"/>
    <property type="match status" value="1"/>
</dbReference>
<dbReference type="GO" id="GO:0140664">
    <property type="term" value="F:ATP-dependent DNA damage sensor activity"/>
    <property type="evidence" value="ECO:0007669"/>
    <property type="project" value="InterPro"/>
</dbReference>
<protein>
    <submittedName>
        <fullName evidence="8">Endonuclease MutS2</fullName>
        <ecNumber evidence="8">3.1.-.-</ecNumber>
    </submittedName>
</protein>
<name>A0A069REH5_PEPLI</name>
<dbReference type="PANTHER" id="PTHR48466">
    <property type="entry name" value="OS10G0509000 PROTEIN-RELATED"/>
    <property type="match status" value="1"/>
</dbReference>
<dbReference type="GO" id="GO:0004519">
    <property type="term" value="F:endonuclease activity"/>
    <property type="evidence" value="ECO:0007669"/>
    <property type="project" value="UniProtKB-KW"/>
</dbReference>
<evidence type="ECO:0000256" key="6">
    <source>
        <dbReference type="ARBA" id="ARBA00023125"/>
    </source>
</evidence>
<evidence type="ECO:0000256" key="1">
    <source>
        <dbReference type="ARBA" id="ARBA00022730"/>
    </source>
</evidence>
<dbReference type="STRING" id="1121324.CLIT_10c01680"/>
<dbReference type="GO" id="GO:0016787">
    <property type="term" value="F:hydrolase activity"/>
    <property type="evidence" value="ECO:0007669"/>
    <property type="project" value="UniProtKB-KW"/>
</dbReference>
<dbReference type="InterPro" id="IPR027417">
    <property type="entry name" value="P-loop_NTPase"/>
</dbReference>
<keyword evidence="8" id="KW-0255">Endonuclease</keyword>